<name>A0ABM6FAJ4_9BURK</name>
<dbReference type="CDD" id="cd06261">
    <property type="entry name" value="TM_PBP2"/>
    <property type="match status" value="1"/>
</dbReference>
<evidence type="ECO:0000256" key="5">
    <source>
        <dbReference type="ARBA" id="ARBA00022989"/>
    </source>
</evidence>
<keyword evidence="4 7" id="KW-0812">Transmembrane</keyword>
<protein>
    <submittedName>
        <fullName evidence="9">ABC transporter permease</fullName>
    </submittedName>
</protein>
<feature type="domain" description="ABC transmembrane type-1" evidence="8">
    <location>
        <begin position="94"/>
        <end position="311"/>
    </location>
</feature>
<keyword evidence="2 7" id="KW-0813">Transport</keyword>
<dbReference type="RefSeq" id="WP_071016875.1">
    <property type="nucleotide sequence ID" value="NZ_CP017755.1"/>
</dbReference>
<dbReference type="InterPro" id="IPR035906">
    <property type="entry name" value="MetI-like_sf"/>
</dbReference>
<dbReference type="PANTHER" id="PTHR43163">
    <property type="entry name" value="DIPEPTIDE TRANSPORT SYSTEM PERMEASE PROTEIN DPPB-RELATED"/>
    <property type="match status" value="1"/>
</dbReference>
<keyword evidence="3" id="KW-1003">Cell membrane</keyword>
<feature type="transmembrane region" description="Helical" evidence="7">
    <location>
        <begin position="175"/>
        <end position="198"/>
    </location>
</feature>
<dbReference type="Pfam" id="PF00528">
    <property type="entry name" value="BPD_transp_1"/>
    <property type="match status" value="1"/>
</dbReference>
<dbReference type="Pfam" id="PF19300">
    <property type="entry name" value="BPD_transp_1_N"/>
    <property type="match status" value="1"/>
</dbReference>
<evidence type="ECO:0000256" key="4">
    <source>
        <dbReference type="ARBA" id="ARBA00022692"/>
    </source>
</evidence>
<evidence type="ECO:0000313" key="9">
    <source>
        <dbReference type="EMBL" id="AOZ08717.1"/>
    </source>
</evidence>
<evidence type="ECO:0000313" key="10">
    <source>
        <dbReference type="Proteomes" id="UP000177515"/>
    </source>
</evidence>
<comment type="similarity">
    <text evidence="7">Belongs to the binding-protein-dependent transport system permease family.</text>
</comment>
<keyword evidence="6 7" id="KW-0472">Membrane</keyword>
<dbReference type="PROSITE" id="PS50928">
    <property type="entry name" value="ABC_TM1"/>
    <property type="match status" value="1"/>
</dbReference>
<dbReference type="EMBL" id="CP017755">
    <property type="protein sequence ID" value="AOZ08717.1"/>
    <property type="molecule type" value="Genomic_DNA"/>
</dbReference>
<keyword evidence="10" id="KW-1185">Reference proteome</keyword>
<dbReference type="InterPro" id="IPR045621">
    <property type="entry name" value="BPD_transp_1_N"/>
</dbReference>
<evidence type="ECO:0000256" key="7">
    <source>
        <dbReference type="RuleBase" id="RU363032"/>
    </source>
</evidence>
<dbReference type="SUPFAM" id="SSF161098">
    <property type="entry name" value="MetI-like"/>
    <property type="match status" value="1"/>
</dbReference>
<dbReference type="PANTHER" id="PTHR43163:SF2">
    <property type="entry name" value="ABC TRANSPORTER PERMEASE PROTEIN"/>
    <property type="match status" value="1"/>
</dbReference>
<evidence type="ECO:0000256" key="6">
    <source>
        <dbReference type="ARBA" id="ARBA00023136"/>
    </source>
</evidence>
<proteinExistence type="inferred from homology"/>
<evidence type="ECO:0000259" key="8">
    <source>
        <dbReference type="PROSITE" id="PS50928"/>
    </source>
</evidence>
<evidence type="ECO:0000256" key="3">
    <source>
        <dbReference type="ARBA" id="ARBA00022475"/>
    </source>
</evidence>
<gene>
    <name evidence="9" type="ORF">BKK80_22630</name>
</gene>
<comment type="subcellular location">
    <subcellularLocation>
        <location evidence="1 7">Cell membrane</location>
        <topology evidence="1 7">Multi-pass membrane protein</topology>
    </subcellularLocation>
</comment>
<sequence length="321" mass="34929">MLVHLMRRLGQSLLVLLAVSFLSFLVFRHLGDPTVSLLGEDASLAERQRLVAELGFDQPVPVQFARYLDNVLHGRFGISYRVRRPVTEVIAERAPATLELAAVAALVALLGGIVLGVRGALRRDGWTGRLLAAASLVGVSLPTFLIGIGLIYLFAVRLHWLPSFGRGEVVMLGGWSTGLLTASGWLSLILPVATLALFKLTLIQRLVRAEMLEAMRSDYVRFARARGLGERRIVYGHALRNTLIPVITIAGLQVGSLVAFAIVTETVFQWPGLGALFIASIQAVDVPVIAAYLLLIALLYVVINLVVDLVYALADPRLRRA</sequence>
<keyword evidence="5 7" id="KW-1133">Transmembrane helix</keyword>
<evidence type="ECO:0000256" key="1">
    <source>
        <dbReference type="ARBA" id="ARBA00004651"/>
    </source>
</evidence>
<feature type="transmembrane region" description="Helical" evidence="7">
    <location>
        <begin position="100"/>
        <end position="118"/>
    </location>
</feature>
<accession>A0ABM6FAJ4</accession>
<feature type="transmembrane region" description="Helical" evidence="7">
    <location>
        <begin position="242"/>
        <end position="263"/>
    </location>
</feature>
<organism evidence="9 10">
    <name type="scientific">Cupriavidus malaysiensis</name>
    <dbReference type="NCBI Taxonomy" id="367825"/>
    <lineage>
        <taxon>Bacteria</taxon>
        <taxon>Pseudomonadati</taxon>
        <taxon>Pseudomonadota</taxon>
        <taxon>Betaproteobacteria</taxon>
        <taxon>Burkholderiales</taxon>
        <taxon>Burkholderiaceae</taxon>
        <taxon>Cupriavidus</taxon>
    </lineage>
</organism>
<dbReference type="Gene3D" id="1.10.3720.10">
    <property type="entry name" value="MetI-like"/>
    <property type="match status" value="1"/>
</dbReference>
<reference evidence="9 10" key="1">
    <citation type="submission" date="2016-10" db="EMBL/GenBank/DDBJ databases">
        <title>Complete genome sequences of three Cupriavidus strains isolated from various Malaysian environments.</title>
        <authorList>
            <person name="Abdullah A.A.-A."/>
            <person name="Shafie N.A.H."/>
            <person name="Lau N.S."/>
        </authorList>
    </citation>
    <scope>NUCLEOTIDE SEQUENCE [LARGE SCALE GENOMIC DNA]</scope>
    <source>
        <strain evidence="9 10">USMAA1020</strain>
    </source>
</reference>
<feature type="transmembrane region" description="Helical" evidence="7">
    <location>
        <begin position="289"/>
        <end position="314"/>
    </location>
</feature>
<feature type="transmembrane region" description="Helical" evidence="7">
    <location>
        <begin position="12"/>
        <end position="30"/>
    </location>
</feature>
<dbReference type="InterPro" id="IPR000515">
    <property type="entry name" value="MetI-like"/>
</dbReference>
<dbReference type="Proteomes" id="UP000177515">
    <property type="component" value="Chromosome 2"/>
</dbReference>
<evidence type="ECO:0000256" key="2">
    <source>
        <dbReference type="ARBA" id="ARBA00022448"/>
    </source>
</evidence>
<feature type="transmembrane region" description="Helical" evidence="7">
    <location>
        <begin position="130"/>
        <end position="155"/>
    </location>
</feature>